<feature type="transmembrane region" description="Helical" evidence="2">
    <location>
        <begin position="129"/>
        <end position="147"/>
    </location>
</feature>
<evidence type="ECO:0000256" key="2">
    <source>
        <dbReference type="SAM" id="Phobius"/>
    </source>
</evidence>
<dbReference type="AlphaFoldDB" id="A0A9N8DW58"/>
<proteinExistence type="predicted"/>
<sequence>MMNEDAASDGVVMQYNIYDPYQYPWMSFNFFLLFWLAGLLSYSLHLRLSPKFRQDLDESKRRNVVIYILQGLATTVALGFQLYGSVDLLFWGKDTTTPDRIHACLMAWIIVCILYIWELLYRIEIGIPLLLHHIVTIILIQVGYSSFFDTANLSYFRYGLLLTFHATTEQFTFVALYCYRMGLMSHLHKAFFLLAAVQAAFFKALVTVALVVYFALGIMQGVFHGSWGMFWKVCFPPLLLVLYIVQLYSAYTLAIIGRRCGKPRKEQEPEEDKPSLPLEDDVESQQSQEQVGGDDGHDNPGQESNDEHA</sequence>
<gene>
    <name evidence="3" type="ORF">SEMRO_420_G139220.1</name>
</gene>
<name>A0A9N8DW58_9STRA</name>
<keyword evidence="2" id="KW-1133">Transmembrane helix</keyword>
<evidence type="ECO:0008006" key="5">
    <source>
        <dbReference type="Google" id="ProtNLM"/>
    </source>
</evidence>
<accession>A0A9N8DW58</accession>
<dbReference type="Proteomes" id="UP001153069">
    <property type="component" value="Unassembled WGS sequence"/>
</dbReference>
<keyword evidence="4" id="KW-1185">Reference proteome</keyword>
<evidence type="ECO:0000313" key="3">
    <source>
        <dbReference type="EMBL" id="CAB9510093.1"/>
    </source>
</evidence>
<protein>
    <recommendedName>
        <fullName evidence="5">TLC domain-containing protein</fullName>
    </recommendedName>
</protein>
<organism evidence="3 4">
    <name type="scientific">Seminavis robusta</name>
    <dbReference type="NCBI Taxonomy" id="568900"/>
    <lineage>
        <taxon>Eukaryota</taxon>
        <taxon>Sar</taxon>
        <taxon>Stramenopiles</taxon>
        <taxon>Ochrophyta</taxon>
        <taxon>Bacillariophyta</taxon>
        <taxon>Bacillariophyceae</taxon>
        <taxon>Bacillariophycidae</taxon>
        <taxon>Naviculales</taxon>
        <taxon>Naviculaceae</taxon>
        <taxon>Seminavis</taxon>
    </lineage>
</organism>
<dbReference type="OrthoDB" id="10010954at2759"/>
<dbReference type="EMBL" id="CAICTM010000419">
    <property type="protein sequence ID" value="CAB9510093.1"/>
    <property type="molecule type" value="Genomic_DNA"/>
</dbReference>
<feature type="transmembrane region" description="Helical" evidence="2">
    <location>
        <begin position="159"/>
        <end position="179"/>
    </location>
</feature>
<evidence type="ECO:0000313" key="4">
    <source>
        <dbReference type="Proteomes" id="UP001153069"/>
    </source>
</evidence>
<feature type="region of interest" description="Disordered" evidence="1">
    <location>
        <begin position="262"/>
        <end position="309"/>
    </location>
</feature>
<feature type="compositionally biased region" description="Basic and acidic residues" evidence="1">
    <location>
        <begin position="294"/>
        <end position="309"/>
    </location>
</feature>
<reference evidence="3" key="1">
    <citation type="submission" date="2020-06" db="EMBL/GenBank/DDBJ databases">
        <authorList>
            <consortium name="Plant Systems Biology data submission"/>
        </authorList>
    </citation>
    <scope>NUCLEOTIDE SEQUENCE</scope>
    <source>
        <strain evidence="3">D6</strain>
    </source>
</reference>
<feature type="transmembrane region" description="Helical" evidence="2">
    <location>
        <begin position="100"/>
        <end position="117"/>
    </location>
</feature>
<comment type="caution">
    <text evidence="3">The sequence shown here is derived from an EMBL/GenBank/DDBJ whole genome shotgun (WGS) entry which is preliminary data.</text>
</comment>
<keyword evidence="2" id="KW-0472">Membrane</keyword>
<keyword evidence="2" id="KW-0812">Transmembrane</keyword>
<feature type="transmembrane region" description="Helical" evidence="2">
    <location>
        <begin position="23"/>
        <end position="44"/>
    </location>
</feature>
<feature type="transmembrane region" description="Helical" evidence="2">
    <location>
        <begin position="64"/>
        <end position="84"/>
    </location>
</feature>
<feature type="transmembrane region" description="Helical" evidence="2">
    <location>
        <begin position="235"/>
        <end position="256"/>
    </location>
</feature>
<evidence type="ECO:0000256" key="1">
    <source>
        <dbReference type="SAM" id="MobiDB-lite"/>
    </source>
</evidence>
<feature type="transmembrane region" description="Helical" evidence="2">
    <location>
        <begin position="191"/>
        <end position="215"/>
    </location>
</feature>